<evidence type="ECO:0000256" key="3">
    <source>
        <dbReference type="ARBA" id="ARBA00022679"/>
    </source>
</evidence>
<sequence length="252" mass="27499">KRNDVEEDEFRVLTAVKTIYNDIVIIDTSKERLLLLDSTHNVHSKVIKGGKWTGSYWDEFATLPPVVPEGPIAIFGLGGGTAAHLMLDLWPSLQLEGWEIDEILIDKSREYFGLSSLEQPSSSGGVLNIHIGDVFSPEHSAVSGGYAGIIVDLFVEGRVLPQLEQAATWMELQSKLMPNGRVMVNCGGGGEGGVPPPVIGTMCDAFPGQVFWKQLGIESGDNYVALTGREPDWKAWADSLPHQLKSCPGQWK</sequence>
<dbReference type="PANTHER" id="PTHR12176">
    <property type="entry name" value="SAM-DEPENDENT METHYLTRANSFERASE SUPERFAMILY PROTEIN"/>
    <property type="match status" value="1"/>
</dbReference>
<gene>
    <name evidence="4" type="ORF">M569_15168</name>
</gene>
<comment type="caution">
    <text evidence="4">The sequence shown here is derived from an EMBL/GenBank/DDBJ whole genome shotgun (WGS) entry which is preliminary data.</text>
</comment>
<evidence type="ECO:0008006" key="6">
    <source>
        <dbReference type="Google" id="ProtNLM"/>
    </source>
</evidence>
<name>S8C5B7_9LAMI</name>
<dbReference type="PANTHER" id="PTHR12176:SF76">
    <property type="entry name" value="S-ADENOSYL-L-METHIONINE-DEPENDENT METHYLTRANSFERASES SUPERFAMILY PROTEIN"/>
    <property type="match status" value="1"/>
</dbReference>
<dbReference type="AlphaFoldDB" id="S8C5B7"/>
<organism evidence="4 5">
    <name type="scientific">Genlisea aurea</name>
    <dbReference type="NCBI Taxonomy" id="192259"/>
    <lineage>
        <taxon>Eukaryota</taxon>
        <taxon>Viridiplantae</taxon>
        <taxon>Streptophyta</taxon>
        <taxon>Embryophyta</taxon>
        <taxon>Tracheophyta</taxon>
        <taxon>Spermatophyta</taxon>
        <taxon>Magnoliopsida</taxon>
        <taxon>eudicotyledons</taxon>
        <taxon>Gunneridae</taxon>
        <taxon>Pentapetalae</taxon>
        <taxon>asterids</taxon>
        <taxon>lamiids</taxon>
        <taxon>Lamiales</taxon>
        <taxon>Lentibulariaceae</taxon>
        <taxon>Genlisea</taxon>
    </lineage>
</organism>
<keyword evidence="3" id="KW-0808">Transferase</keyword>
<feature type="non-terminal residue" evidence="4">
    <location>
        <position position="252"/>
    </location>
</feature>
<dbReference type="OrthoDB" id="2016285at2759"/>
<evidence type="ECO:0000256" key="2">
    <source>
        <dbReference type="ARBA" id="ARBA00022603"/>
    </source>
</evidence>
<dbReference type="EMBL" id="AUSU01008205">
    <property type="protein sequence ID" value="EPS59636.1"/>
    <property type="molecule type" value="Genomic_DNA"/>
</dbReference>
<accession>S8C5B7</accession>
<protein>
    <recommendedName>
        <fullName evidence="6">PABS domain-containing protein</fullName>
    </recommendedName>
</protein>
<dbReference type="SUPFAM" id="SSF53335">
    <property type="entry name" value="S-adenosyl-L-methionine-dependent methyltransferases"/>
    <property type="match status" value="1"/>
</dbReference>
<evidence type="ECO:0000256" key="1">
    <source>
        <dbReference type="ARBA" id="ARBA00008361"/>
    </source>
</evidence>
<reference evidence="4 5" key="1">
    <citation type="journal article" date="2013" name="BMC Genomics">
        <title>The miniature genome of a carnivorous plant Genlisea aurea contains a low number of genes and short non-coding sequences.</title>
        <authorList>
            <person name="Leushkin E.V."/>
            <person name="Sutormin R.A."/>
            <person name="Nabieva E.R."/>
            <person name="Penin A.A."/>
            <person name="Kondrashov A.S."/>
            <person name="Logacheva M.D."/>
        </authorList>
    </citation>
    <scope>NUCLEOTIDE SEQUENCE [LARGE SCALE GENOMIC DNA]</scope>
</reference>
<dbReference type="Gene3D" id="3.40.50.150">
    <property type="entry name" value="Vaccinia Virus protein VP39"/>
    <property type="match status" value="1"/>
</dbReference>
<evidence type="ECO:0000313" key="5">
    <source>
        <dbReference type="Proteomes" id="UP000015453"/>
    </source>
</evidence>
<dbReference type="Proteomes" id="UP000015453">
    <property type="component" value="Unassembled WGS sequence"/>
</dbReference>
<comment type="similarity">
    <text evidence="1">Belongs to the methyltransferase superfamily.</text>
</comment>
<proteinExistence type="inferred from homology"/>
<keyword evidence="5" id="KW-1185">Reference proteome</keyword>
<feature type="non-terminal residue" evidence="4">
    <location>
        <position position="1"/>
    </location>
</feature>
<dbReference type="GO" id="GO:0032259">
    <property type="term" value="P:methylation"/>
    <property type="evidence" value="ECO:0007669"/>
    <property type="project" value="UniProtKB-KW"/>
</dbReference>
<keyword evidence="2" id="KW-0489">Methyltransferase</keyword>
<evidence type="ECO:0000313" key="4">
    <source>
        <dbReference type="EMBL" id="EPS59636.1"/>
    </source>
</evidence>
<dbReference type="InterPro" id="IPR051419">
    <property type="entry name" value="Lys/N-term_MeTrsfase_sf"/>
</dbReference>
<dbReference type="GO" id="GO:0008168">
    <property type="term" value="F:methyltransferase activity"/>
    <property type="evidence" value="ECO:0007669"/>
    <property type="project" value="UniProtKB-KW"/>
</dbReference>
<dbReference type="InterPro" id="IPR029063">
    <property type="entry name" value="SAM-dependent_MTases_sf"/>
</dbReference>